<dbReference type="PANTHER" id="PTHR10725">
    <property type="entry name" value="THAP DOMAIN-CONTAINING PROTEIN 9"/>
    <property type="match status" value="1"/>
</dbReference>
<proteinExistence type="predicted"/>
<evidence type="ECO:0000313" key="4">
    <source>
        <dbReference type="Proteomes" id="UP000015101"/>
    </source>
</evidence>
<sequence length="101" mass="12040">MDFSNIWVFRSALNLVSEGEVVREIGRAFQKKGPEKAKADLAKKCLTRVKKQRKQEDDRKPERSGSLSKRTRTTHYIRLTREYMETYEKKKEHEQLDEQHS</sequence>
<reference evidence="3" key="3">
    <citation type="submission" date="2015-06" db="UniProtKB">
        <authorList>
            <consortium name="EnsemblMetazoa"/>
        </authorList>
    </citation>
    <scope>IDENTIFICATION</scope>
</reference>
<dbReference type="OrthoDB" id="6223661at2759"/>
<dbReference type="GeneID" id="20201693"/>
<dbReference type="HOGENOM" id="CLU_142465_0_0_1"/>
<protein>
    <submittedName>
        <fullName evidence="2 3">Uncharacterized protein</fullName>
    </submittedName>
</protein>
<dbReference type="CTD" id="20201693"/>
<reference evidence="2 4" key="2">
    <citation type="journal article" date="2013" name="Nature">
        <title>Insights into bilaterian evolution from three spiralian genomes.</title>
        <authorList>
            <person name="Simakov O."/>
            <person name="Marletaz F."/>
            <person name="Cho S.J."/>
            <person name="Edsinger-Gonzales E."/>
            <person name="Havlak P."/>
            <person name="Hellsten U."/>
            <person name="Kuo D.H."/>
            <person name="Larsson T."/>
            <person name="Lv J."/>
            <person name="Arendt D."/>
            <person name="Savage R."/>
            <person name="Osoegawa K."/>
            <person name="de Jong P."/>
            <person name="Grimwood J."/>
            <person name="Chapman J.A."/>
            <person name="Shapiro H."/>
            <person name="Aerts A."/>
            <person name="Otillar R.P."/>
            <person name="Terry A.Y."/>
            <person name="Boore J.L."/>
            <person name="Grigoriev I.V."/>
            <person name="Lindberg D.R."/>
            <person name="Seaver E.C."/>
            <person name="Weisblat D.A."/>
            <person name="Putnam N.H."/>
            <person name="Rokhsar D.S."/>
        </authorList>
    </citation>
    <scope>NUCLEOTIDE SEQUENCE</scope>
</reference>
<accession>T1EYP3</accession>
<gene>
    <name evidence="3" type="primary">20201693</name>
    <name evidence="2" type="ORF">HELRODRAFT_166877</name>
</gene>
<dbReference type="EMBL" id="KB095812">
    <property type="protein sequence ID" value="ESO11823.1"/>
    <property type="molecule type" value="Genomic_DNA"/>
</dbReference>
<reference evidence="4" key="1">
    <citation type="submission" date="2012-12" db="EMBL/GenBank/DDBJ databases">
        <authorList>
            <person name="Hellsten U."/>
            <person name="Grimwood J."/>
            <person name="Chapman J.A."/>
            <person name="Shapiro H."/>
            <person name="Aerts A."/>
            <person name="Otillar R.P."/>
            <person name="Terry A.Y."/>
            <person name="Boore J.L."/>
            <person name="Simakov O."/>
            <person name="Marletaz F."/>
            <person name="Cho S.-J."/>
            <person name="Edsinger-Gonzales E."/>
            <person name="Havlak P."/>
            <person name="Kuo D.-H."/>
            <person name="Larsson T."/>
            <person name="Lv J."/>
            <person name="Arendt D."/>
            <person name="Savage R."/>
            <person name="Osoegawa K."/>
            <person name="de Jong P."/>
            <person name="Lindberg D.R."/>
            <person name="Seaver E.C."/>
            <person name="Weisblat D.A."/>
            <person name="Putnam N.H."/>
            <person name="Grigoriev I.V."/>
            <person name="Rokhsar D.S."/>
        </authorList>
    </citation>
    <scope>NUCLEOTIDE SEQUENCE</scope>
</reference>
<dbReference type="PANTHER" id="PTHR10725:SF74">
    <property type="entry name" value="ERAP1-LIKE C-TERMINAL DOMAIN-CONTAINING PROTEIN"/>
    <property type="match status" value="1"/>
</dbReference>
<feature type="region of interest" description="Disordered" evidence="1">
    <location>
        <begin position="32"/>
        <end position="75"/>
    </location>
</feature>
<evidence type="ECO:0000256" key="1">
    <source>
        <dbReference type="SAM" id="MobiDB-lite"/>
    </source>
</evidence>
<dbReference type="EMBL" id="AMQM01002587">
    <property type="status" value="NOT_ANNOTATED_CDS"/>
    <property type="molecule type" value="Genomic_DNA"/>
</dbReference>
<feature type="compositionally biased region" description="Basic and acidic residues" evidence="1">
    <location>
        <begin position="32"/>
        <end position="43"/>
    </location>
</feature>
<dbReference type="Proteomes" id="UP000015101">
    <property type="component" value="Unassembled WGS sequence"/>
</dbReference>
<evidence type="ECO:0000313" key="3">
    <source>
        <dbReference type="EnsemblMetazoa" id="HelroP166877"/>
    </source>
</evidence>
<dbReference type="RefSeq" id="XP_009010311.1">
    <property type="nucleotide sequence ID" value="XM_009012063.1"/>
</dbReference>
<keyword evidence="4" id="KW-1185">Reference proteome</keyword>
<feature type="compositionally biased region" description="Basic and acidic residues" evidence="1">
    <location>
        <begin position="54"/>
        <end position="63"/>
    </location>
</feature>
<dbReference type="KEGG" id="hro:HELRODRAFT_166877"/>
<dbReference type="AlphaFoldDB" id="T1EYP3"/>
<dbReference type="EnsemblMetazoa" id="HelroT166877">
    <property type="protein sequence ID" value="HelroP166877"/>
    <property type="gene ID" value="HelroG166877"/>
</dbReference>
<name>T1EYP3_HELRO</name>
<evidence type="ECO:0000313" key="2">
    <source>
        <dbReference type="EMBL" id="ESO11823.1"/>
    </source>
</evidence>
<organism evidence="3 4">
    <name type="scientific">Helobdella robusta</name>
    <name type="common">Californian leech</name>
    <dbReference type="NCBI Taxonomy" id="6412"/>
    <lineage>
        <taxon>Eukaryota</taxon>
        <taxon>Metazoa</taxon>
        <taxon>Spiralia</taxon>
        <taxon>Lophotrochozoa</taxon>
        <taxon>Annelida</taxon>
        <taxon>Clitellata</taxon>
        <taxon>Hirudinea</taxon>
        <taxon>Rhynchobdellida</taxon>
        <taxon>Glossiphoniidae</taxon>
        <taxon>Helobdella</taxon>
    </lineage>
</organism>
<dbReference type="InParanoid" id="T1EYP3"/>